<evidence type="ECO:0000256" key="2">
    <source>
        <dbReference type="ARBA" id="ARBA00023125"/>
    </source>
</evidence>
<dbReference type="InterPro" id="IPR000524">
    <property type="entry name" value="Tscrpt_reg_HTH_GntR"/>
</dbReference>
<organism evidence="5 6">
    <name type="scientific">Paraburkholderia aromaticivorans</name>
    <dbReference type="NCBI Taxonomy" id="2026199"/>
    <lineage>
        <taxon>Bacteria</taxon>
        <taxon>Pseudomonadati</taxon>
        <taxon>Pseudomonadota</taxon>
        <taxon>Betaproteobacteria</taxon>
        <taxon>Burkholderiales</taxon>
        <taxon>Burkholderiaceae</taxon>
        <taxon>Paraburkholderia</taxon>
    </lineage>
</organism>
<gene>
    <name evidence="5" type="ORF">CJU94_16555</name>
</gene>
<dbReference type="GO" id="GO:0003700">
    <property type="term" value="F:DNA-binding transcription factor activity"/>
    <property type="evidence" value="ECO:0007669"/>
    <property type="project" value="InterPro"/>
</dbReference>
<dbReference type="InterPro" id="IPR011711">
    <property type="entry name" value="GntR_C"/>
</dbReference>
<dbReference type="InterPro" id="IPR036390">
    <property type="entry name" value="WH_DNA-bd_sf"/>
</dbReference>
<keyword evidence="6" id="KW-1185">Reference proteome</keyword>
<evidence type="ECO:0000313" key="5">
    <source>
        <dbReference type="EMBL" id="ASV99611.1"/>
    </source>
</evidence>
<dbReference type="GO" id="GO:0003677">
    <property type="term" value="F:DNA binding"/>
    <property type="evidence" value="ECO:0007669"/>
    <property type="project" value="UniProtKB-KW"/>
</dbReference>
<keyword evidence="3" id="KW-0804">Transcription</keyword>
<dbReference type="InterPro" id="IPR008920">
    <property type="entry name" value="TF_FadR/GntR_C"/>
</dbReference>
<dbReference type="AlphaFoldDB" id="A0A248VM70"/>
<dbReference type="InterPro" id="IPR036388">
    <property type="entry name" value="WH-like_DNA-bd_sf"/>
</dbReference>
<dbReference type="KEGG" id="parb:CJU94_16555"/>
<dbReference type="PANTHER" id="PTHR43537:SF44">
    <property type="entry name" value="GNTR FAMILY REGULATORY PROTEIN"/>
    <property type="match status" value="1"/>
</dbReference>
<evidence type="ECO:0000259" key="4">
    <source>
        <dbReference type="PROSITE" id="PS50949"/>
    </source>
</evidence>
<dbReference type="Pfam" id="PF07729">
    <property type="entry name" value="FCD"/>
    <property type="match status" value="1"/>
</dbReference>
<keyword evidence="2" id="KW-0238">DNA-binding</keyword>
<reference evidence="5 6" key="1">
    <citation type="submission" date="2017-08" db="EMBL/GenBank/DDBJ databases">
        <title>Identification and genetic characteristics of simultaneous BTEX- and naphthalene-degrading Paraburkholderia sp. BN5 isolated from petroleum-contaminated soil.</title>
        <authorList>
            <person name="Lee Y."/>
            <person name="Jeon C.O."/>
        </authorList>
    </citation>
    <scope>NUCLEOTIDE SEQUENCE [LARGE SCALE GENOMIC DNA]</scope>
    <source>
        <strain evidence="5 6">BN5</strain>
    </source>
</reference>
<evidence type="ECO:0000256" key="1">
    <source>
        <dbReference type="ARBA" id="ARBA00023015"/>
    </source>
</evidence>
<dbReference type="Proteomes" id="UP000215158">
    <property type="component" value="Chromosome 1"/>
</dbReference>
<dbReference type="OrthoDB" id="9028214at2"/>
<protein>
    <submittedName>
        <fullName evidence="5">GntR family transcriptional regulator</fullName>
    </submittedName>
</protein>
<dbReference type="Gene3D" id="1.20.120.530">
    <property type="entry name" value="GntR ligand-binding domain-like"/>
    <property type="match status" value="1"/>
</dbReference>
<dbReference type="Pfam" id="PF00392">
    <property type="entry name" value="GntR"/>
    <property type="match status" value="1"/>
</dbReference>
<dbReference type="SUPFAM" id="SSF48008">
    <property type="entry name" value="GntR ligand-binding domain-like"/>
    <property type="match status" value="1"/>
</dbReference>
<keyword evidence="1" id="KW-0805">Transcription regulation</keyword>
<proteinExistence type="predicted"/>
<dbReference type="RefSeq" id="WP_095419608.1">
    <property type="nucleotide sequence ID" value="NZ_CP022989.1"/>
</dbReference>
<dbReference type="EMBL" id="CP022989">
    <property type="protein sequence ID" value="ASV99611.1"/>
    <property type="molecule type" value="Genomic_DNA"/>
</dbReference>
<evidence type="ECO:0000256" key="3">
    <source>
        <dbReference type="ARBA" id="ARBA00023163"/>
    </source>
</evidence>
<dbReference type="Gene3D" id="1.10.10.10">
    <property type="entry name" value="Winged helix-like DNA-binding domain superfamily/Winged helix DNA-binding domain"/>
    <property type="match status" value="1"/>
</dbReference>
<dbReference type="SMART" id="SM00345">
    <property type="entry name" value="HTH_GNTR"/>
    <property type="match status" value="1"/>
</dbReference>
<feature type="domain" description="HTH gntR-type" evidence="4">
    <location>
        <begin position="4"/>
        <end position="74"/>
    </location>
</feature>
<dbReference type="PANTHER" id="PTHR43537">
    <property type="entry name" value="TRANSCRIPTIONAL REGULATOR, GNTR FAMILY"/>
    <property type="match status" value="1"/>
</dbReference>
<dbReference type="SUPFAM" id="SSF46785">
    <property type="entry name" value="Winged helix' DNA-binding domain"/>
    <property type="match status" value="1"/>
</dbReference>
<accession>A0A248VM70</accession>
<dbReference type="PRINTS" id="PR00035">
    <property type="entry name" value="HTHGNTR"/>
</dbReference>
<evidence type="ECO:0000313" key="6">
    <source>
        <dbReference type="Proteomes" id="UP000215158"/>
    </source>
</evidence>
<dbReference type="PROSITE" id="PS50949">
    <property type="entry name" value="HTH_GNTR"/>
    <property type="match status" value="1"/>
</dbReference>
<name>A0A248VM70_9BURK</name>
<sequence>MEHANKDRSLVSKVMDGLVTGIVEEKYGAILPPQDVLSKEFDVSRTVMREALSMLLARDMLDVRPKIGTRIRPMSDWRMIDEDVVNWRFRAKPDPLFLRDVIEFRILIEPRASAQAAARASAADIAGIREAFEAFRAIHPGEPGYQEADELFHTRIVVASGNQFFKQMAAIIRGALSTVNPIVADRDGLWETAVNSHQRVVEAIERHDPKEAEIASLALIDFTAEEVGGHFSAEPPAHGGA</sequence>
<dbReference type="SMART" id="SM00895">
    <property type="entry name" value="FCD"/>
    <property type="match status" value="1"/>
</dbReference>